<proteinExistence type="predicted"/>
<dbReference type="Proteomes" id="UP000049455">
    <property type="component" value="Unassembled WGS sequence"/>
</dbReference>
<dbReference type="RefSeq" id="WP_055663867.1">
    <property type="nucleotide sequence ID" value="NZ_CYPR01000161.1"/>
</dbReference>
<dbReference type="OrthoDB" id="7658594at2"/>
<gene>
    <name evidence="1" type="ORF">JSE7799_02440</name>
</gene>
<protein>
    <submittedName>
        <fullName evidence="1">Uncharacterized protein</fullName>
    </submittedName>
</protein>
<dbReference type="STRING" id="313367.JSE7799_02440"/>
<sequence>MKKSKTPAKPVRAASTEKEIAARDAAALARIEAMDDPDKLRNLMANAERMGVMPVRNAAFRRLALIQTPGDPGSVAHEFWQTIHAFEQLLREERGKAVRLTRIRQKIARVGEVRALADFASATEETQGFETLMARDLPEMTGEAIILRHPDDFDAPTCDAARARLESAGFDPATLVA</sequence>
<evidence type="ECO:0000313" key="1">
    <source>
        <dbReference type="EMBL" id="CUH39712.1"/>
    </source>
</evidence>
<reference evidence="1 2" key="1">
    <citation type="submission" date="2015-09" db="EMBL/GenBank/DDBJ databases">
        <authorList>
            <person name="Jackson K.R."/>
            <person name="Lunt B.L."/>
            <person name="Fisher J.N.B."/>
            <person name="Gardner A.V."/>
            <person name="Bailey M.E."/>
            <person name="Deus L.M."/>
            <person name="Earl A.S."/>
            <person name="Gibby P.D."/>
            <person name="Hartmann K.A."/>
            <person name="Liu J.E."/>
            <person name="Manci A.M."/>
            <person name="Nielsen D.A."/>
            <person name="Solomon M.B."/>
            <person name="Breakwell D.P."/>
            <person name="Burnett S.H."/>
            <person name="Grose J.H."/>
        </authorList>
    </citation>
    <scope>NUCLEOTIDE SEQUENCE [LARGE SCALE GENOMIC DNA]</scope>
    <source>
        <strain evidence="1 2">CECT 7799</strain>
    </source>
</reference>
<name>A0A0M7BD28_9RHOB</name>
<accession>A0A0M7BD28</accession>
<dbReference type="AlphaFoldDB" id="A0A0M7BD28"/>
<dbReference type="EMBL" id="CYPR01000161">
    <property type="protein sequence ID" value="CUH39712.1"/>
    <property type="molecule type" value="Genomic_DNA"/>
</dbReference>
<evidence type="ECO:0000313" key="2">
    <source>
        <dbReference type="Proteomes" id="UP000049455"/>
    </source>
</evidence>
<organism evidence="1 2">
    <name type="scientific">Jannaschia seosinensis</name>
    <dbReference type="NCBI Taxonomy" id="313367"/>
    <lineage>
        <taxon>Bacteria</taxon>
        <taxon>Pseudomonadati</taxon>
        <taxon>Pseudomonadota</taxon>
        <taxon>Alphaproteobacteria</taxon>
        <taxon>Rhodobacterales</taxon>
        <taxon>Roseobacteraceae</taxon>
        <taxon>Jannaschia</taxon>
    </lineage>
</organism>
<keyword evidence="2" id="KW-1185">Reference proteome</keyword>